<accession>A0A561SF44</accession>
<dbReference type="PANTHER" id="PTHR31793:SF24">
    <property type="entry name" value="LONG-CHAIN ACYL-COA THIOESTERASE FADM"/>
    <property type="match status" value="1"/>
</dbReference>
<feature type="region of interest" description="Disordered" evidence="1">
    <location>
        <begin position="128"/>
        <end position="209"/>
    </location>
</feature>
<dbReference type="InterPro" id="IPR050563">
    <property type="entry name" value="4-hydroxybenzoyl-CoA_TE"/>
</dbReference>
<dbReference type="Proteomes" id="UP000317940">
    <property type="component" value="Unassembled WGS sequence"/>
</dbReference>
<evidence type="ECO:0000256" key="1">
    <source>
        <dbReference type="SAM" id="MobiDB-lite"/>
    </source>
</evidence>
<keyword evidence="3" id="KW-1185">Reference proteome</keyword>
<dbReference type="AlphaFoldDB" id="A0A561SF44"/>
<dbReference type="Pfam" id="PF13279">
    <property type="entry name" value="4HBT_2"/>
    <property type="match status" value="1"/>
</dbReference>
<dbReference type="SUPFAM" id="SSF54637">
    <property type="entry name" value="Thioesterase/thiol ester dehydrase-isomerase"/>
    <property type="match status" value="1"/>
</dbReference>
<feature type="compositionally biased region" description="Pro residues" evidence="1">
    <location>
        <begin position="157"/>
        <end position="167"/>
    </location>
</feature>
<evidence type="ECO:0000313" key="2">
    <source>
        <dbReference type="EMBL" id="TWF73495.1"/>
    </source>
</evidence>
<dbReference type="InterPro" id="IPR029069">
    <property type="entry name" value="HotDog_dom_sf"/>
</dbReference>
<dbReference type="PANTHER" id="PTHR31793">
    <property type="entry name" value="4-HYDROXYBENZOYL-COA THIOESTERASE FAMILY MEMBER"/>
    <property type="match status" value="1"/>
</dbReference>
<organism evidence="2 3">
    <name type="scientific">Kitasatospora viridis</name>
    <dbReference type="NCBI Taxonomy" id="281105"/>
    <lineage>
        <taxon>Bacteria</taxon>
        <taxon>Bacillati</taxon>
        <taxon>Actinomycetota</taxon>
        <taxon>Actinomycetes</taxon>
        <taxon>Kitasatosporales</taxon>
        <taxon>Streptomycetaceae</taxon>
        <taxon>Kitasatospora</taxon>
    </lineage>
</organism>
<gene>
    <name evidence="2" type="ORF">FHX73_15107</name>
</gene>
<name>A0A561SF44_9ACTN</name>
<evidence type="ECO:0000313" key="3">
    <source>
        <dbReference type="Proteomes" id="UP000317940"/>
    </source>
</evidence>
<dbReference type="OrthoDB" id="9799036at2"/>
<dbReference type="CDD" id="cd00586">
    <property type="entry name" value="4HBT"/>
    <property type="match status" value="1"/>
</dbReference>
<sequence length="209" mass="23507">MTTTRHARPARPDNRNAHVLRCPTRWSDVDENGHINNARLVGYIQEGIYDLFQHHAQAARESLFPAGFLIARHEIDYLEQLHHRPEPLLVRLSVERLGRSSAHVRVDVCRDPFTYMTARTVVVARDRASGRSRKLSSPERQFLSDYMSDRTAGTPAVPGPATEPPRITPKAMPQRKPKPLTARPVAVHQGGPRKLPLPARGSARSLCRV</sequence>
<proteinExistence type="predicted"/>
<dbReference type="GO" id="GO:0047617">
    <property type="term" value="F:fatty acyl-CoA hydrolase activity"/>
    <property type="evidence" value="ECO:0007669"/>
    <property type="project" value="TreeGrafter"/>
</dbReference>
<dbReference type="EMBL" id="VIWT01000005">
    <property type="protein sequence ID" value="TWF73495.1"/>
    <property type="molecule type" value="Genomic_DNA"/>
</dbReference>
<reference evidence="2 3" key="1">
    <citation type="submission" date="2019-06" db="EMBL/GenBank/DDBJ databases">
        <title>Sequencing the genomes of 1000 actinobacteria strains.</title>
        <authorList>
            <person name="Klenk H.-P."/>
        </authorList>
    </citation>
    <scope>NUCLEOTIDE SEQUENCE [LARGE SCALE GENOMIC DNA]</scope>
    <source>
        <strain evidence="2 3">DSM 44826</strain>
    </source>
</reference>
<dbReference type="Gene3D" id="3.10.129.10">
    <property type="entry name" value="Hotdog Thioesterase"/>
    <property type="match status" value="1"/>
</dbReference>
<comment type="caution">
    <text evidence="2">The sequence shown here is derived from an EMBL/GenBank/DDBJ whole genome shotgun (WGS) entry which is preliminary data.</text>
</comment>
<dbReference type="RefSeq" id="WP_145910471.1">
    <property type="nucleotide sequence ID" value="NZ_BAAAMZ010000001.1"/>
</dbReference>
<protein>
    <submittedName>
        <fullName evidence="2">Acyl-CoA thioesterase FadM</fullName>
    </submittedName>
</protein>